<dbReference type="AlphaFoldDB" id="A0AAV4WBI3"/>
<evidence type="ECO:0000313" key="2">
    <source>
        <dbReference type="Proteomes" id="UP001054945"/>
    </source>
</evidence>
<dbReference type="Proteomes" id="UP001054945">
    <property type="component" value="Unassembled WGS sequence"/>
</dbReference>
<organism evidence="1 2">
    <name type="scientific">Caerostris extrusa</name>
    <name type="common">Bark spider</name>
    <name type="synonym">Caerostris bankana</name>
    <dbReference type="NCBI Taxonomy" id="172846"/>
    <lineage>
        <taxon>Eukaryota</taxon>
        <taxon>Metazoa</taxon>
        <taxon>Ecdysozoa</taxon>
        <taxon>Arthropoda</taxon>
        <taxon>Chelicerata</taxon>
        <taxon>Arachnida</taxon>
        <taxon>Araneae</taxon>
        <taxon>Araneomorphae</taxon>
        <taxon>Entelegynae</taxon>
        <taxon>Araneoidea</taxon>
        <taxon>Araneidae</taxon>
        <taxon>Caerostris</taxon>
    </lineage>
</organism>
<evidence type="ECO:0000313" key="1">
    <source>
        <dbReference type="EMBL" id="GIY79321.1"/>
    </source>
</evidence>
<accession>A0AAV4WBI3</accession>
<gene>
    <name evidence="1" type="ORF">CEXT_614861</name>
</gene>
<dbReference type="EMBL" id="BPLR01015870">
    <property type="protein sequence ID" value="GIY79321.1"/>
    <property type="molecule type" value="Genomic_DNA"/>
</dbReference>
<keyword evidence="2" id="KW-1185">Reference proteome</keyword>
<proteinExistence type="predicted"/>
<comment type="caution">
    <text evidence="1">The sequence shown here is derived from an EMBL/GenBank/DDBJ whole genome shotgun (WGS) entry which is preliminary data.</text>
</comment>
<sequence length="95" mass="10765">MIPEVLETVLEYVEIDPADSKQAEMLNYSSSKSLFDPVGARRPNSAKRIPRLPSKNKLTILNTRVTCFRIKKRVRALLPHPSVPSRDVLLFFVAS</sequence>
<protein>
    <submittedName>
        <fullName evidence="1">Uncharacterized protein</fullName>
    </submittedName>
</protein>
<name>A0AAV4WBI3_CAEEX</name>
<reference evidence="1 2" key="1">
    <citation type="submission" date="2021-06" db="EMBL/GenBank/DDBJ databases">
        <title>Caerostris extrusa draft genome.</title>
        <authorList>
            <person name="Kono N."/>
            <person name="Arakawa K."/>
        </authorList>
    </citation>
    <scope>NUCLEOTIDE SEQUENCE [LARGE SCALE GENOMIC DNA]</scope>
</reference>